<dbReference type="STRING" id="1781255.BH720_14555"/>
<dbReference type="AlphaFoldDB" id="A0A1E5QIK4"/>
<protein>
    <recommendedName>
        <fullName evidence="3">DUF928 domain-containing protein</fullName>
    </recommendedName>
</protein>
<evidence type="ECO:0000313" key="2">
    <source>
        <dbReference type="EMBL" id="OEJ74441.1"/>
    </source>
</evidence>
<reference evidence="2" key="1">
    <citation type="submission" date="2016-09" db="EMBL/GenBank/DDBJ databases">
        <title>Draft genome of thermotolerant cyanobacterium Desertifilum sp. strain IPPAS B-1220.</title>
        <authorList>
            <person name="Sinetova M.A."/>
            <person name="Bolakhan K."/>
            <person name="Zayadan B.K."/>
            <person name="Mironov K.S."/>
            <person name="Ustinova V."/>
            <person name="Kupriyanova E.V."/>
            <person name="Sidorov R.A."/>
            <person name="Skrypnik A.N."/>
            <person name="Gogoleva N.E."/>
            <person name="Gogolev Y.V."/>
            <person name="Los D.A."/>
        </authorList>
    </citation>
    <scope>NUCLEOTIDE SEQUENCE [LARGE SCALE GENOMIC DNA]</scope>
    <source>
        <strain evidence="2">IPPAS B-1220</strain>
    </source>
</reference>
<proteinExistence type="predicted"/>
<evidence type="ECO:0000256" key="1">
    <source>
        <dbReference type="SAM" id="MobiDB-lite"/>
    </source>
</evidence>
<dbReference type="Pfam" id="PF06051">
    <property type="entry name" value="DUF928"/>
    <property type="match status" value="1"/>
</dbReference>
<feature type="region of interest" description="Disordered" evidence="1">
    <location>
        <begin position="1"/>
        <end position="21"/>
    </location>
</feature>
<accession>A0A1E5QIK4</accession>
<name>A0A1E5QIK4_9CYAN</name>
<comment type="caution">
    <text evidence="2">The sequence shown here is derived from an EMBL/GenBank/DDBJ whole genome shotgun (WGS) entry which is preliminary data.</text>
</comment>
<evidence type="ECO:0008006" key="3">
    <source>
        <dbReference type="Google" id="ProtNLM"/>
    </source>
</evidence>
<dbReference type="EMBL" id="MJGC01000066">
    <property type="protein sequence ID" value="OEJ74441.1"/>
    <property type="molecule type" value="Genomic_DNA"/>
</dbReference>
<dbReference type="InterPro" id="IPR010328">
    <property type="entry name" value="DUF928"/>
</dbReference>
<sequence length="220" mass="24441">MAQVDNLPDVGLPGRRVGGGTRGPCLSDPQEFIAITPPNNVGTTLAEVPTFSVYLPANKADAVEIGLETQNGTLLYPPIVLQKVGSGIIEFSFPKGANYPPLEVGQNYKWYVQIICDLSLGTKDSFVEGWVRRVEPSQDLQQRLQTASDREKVAIYTQEKLWYDRLNSLIDLRRTQPRDVRLNAEWGQLLQEVQLGHLTQAPLLTFPSVDSPPRVNSGDR</sequence>
<organism evidence="2">
    <name type="scientific">Desertifilum tharense IPPAS B-1220</name>
    <dbReference type="NCBI Taxonomy" id="1781255"/>
    <lineage>
        <taxon>Bacteria</taxon>
        <taxon>Bacillati</taxon>
        <taxon>Cyanobacteriota</taxon>
        <taxon>Cyanophyceae</taxon>
        <taxon>Desertifilales</taxon>
        <taxon>Desertifilaceae</taxon>
        <taxon>Desertifilum</taxon>
    </lineage>
</organism>
<gene>
    <name evidence="2" type="ORF">BH720_14555</name>
</gene>